<organism evidence="2 3">
    <name type="scientific">Ceratodon purpureus</name>
    <name type="common">Fire moss</name>
    <name type="synonym">Dicranum purpureum</name>
    <dbReference type="NCBI Taxonomy" id="3225"/>
    <lineage>
        <taxon>Eukaryota</taxon>
        <taxon>Viridiplantae</taxon>
        <taxon>Streptophyta</taxon>
        <taxon>Embryophyta</taxon>
        <taxon>Bryophyta</taxon>
        <taxon>Bryophytina</taxon>
        <taxon>Bryopsida</taxon>
        <taxon>Dicranidae</taxon>
        <taxon>Pseudoditrichales</taxon>
        <taxon>Ditrichaceae</taxon>
        <taxon>Ceratodon</taxon>
    </lineage>
</organism>
<name>A0A8T0H4L8_CERPU</name>
<evidence type="ECO:0000313" key="2">
    <source>
        <dbReference type="EMBL" id="KAG0565354.1"/>
    </source>
</evidence>
<evidence type="ECO:0000256" key="1">
    <source>
        <dbReference type="SAM" id="MobiDB-lite"/>
    </source>
</evidence>
<gene>
    <name evidence="2" type="ORF">KC19_8G184900</name>
</gene>
<evidence type="ECO:0000313" key="3">
    <source>
        <dbReference type="Proteomes" id="UP000822688"/>
    </source>
</evidence>
<reference evidence="2" key="1">
    <citation type="submission" date="2020-06" db="EMBL/GenBank/DDBJ databases">
        <title>WGS assembly of Ceratodon purpureus strain R40.</title>
        <authorList>
            <person name="Carey S.B."/>
            <person name="Jenkins J."/>
            <person name="Shu S."/>
            <person name="Lovell J.T."/>
            <person name="Sreedasyam A."/>
            <person name="Maumus F."/>
            <person name="Tiley G.P."/>
            <person name="Fernandez-Pozo N."/>
            <person name="Barry K."/>
            <person name="Chen C."/>
            <person name="Wang M."/>
            <person name="Lipzen A."/>
            <person name="Daum C."/>
            <person name="Saski C.A."/>
            <person name="Payton A.C."/>
            <person name="Mcbreen J.C."/>
            <person name="Conrad R.E."/>
            <person name="Kollar L.M."/>
            <person name="Olsson S."/>
            <person name="Huttunen S."/>
            <person name="Landis J.B."/>
            <person name="Wickett N.J."/>
            <person name="Johnson M.G."/>
            <person name="Rensing S.A."/>
            <person name="Grimwood J."/>
            <person name="Schmutz J."/>
            <person name="Mcdaniel S.F."/>
        </authorList>
    </citation>
    <scope>NUCLEOTIDE SEQUENCE</scope>
    <source>
        <strain evidence="2">R40</strain>
    </source>
</reference>
<sequence length="180" mass="20425">MSKSPSCNCVLPTKRKSFNNTTHYSRLLQTPACNSTPLQKIDTRIPNKPRAPMHHWHSDTFVFTKHCPSMHHDSKPLNKQQTSNTIRSLRQTKLLQHRSETAMSQTTHIHITTPLHIRPQNLMPSAQQTIHDLEIGEPIFKSPTIKAPTTFTQRSLGKWPSAKTNHHLPAVNKITTPPTA</sequence>
<dbReference type="Proteomes" id="UP000822688">
    <property type="component" value="Chromosome 8"/>
</dbReference>
<keyword evidence="3" id="KW-1185">Reference proteome</keyword>
<feature type="region of interest" description="Disordered" evidence="1">
    <location>
        <begin position="155"/>
        <end position="180"/>
    </location>
</feature>
<proteinExistence type="predicted"/>
<comment type="caution">
    <text evidence="2">The sequence shown here is derived from an EMBL/GenBank/DDBJ whole genome shotgun (WGS) entry which is preliminary data.</text>
</comment>
<dbReference type="AlphaFoldDB" id="A0A8T0H4L8"/>
<accession>A0A8T0H4L8</accession>
<protein>
    <submittedName>
        <fullName evidence="2">Uncharacterized protein</fullName>
    </submittedName>
</protein>
<dbReference type="EMBL" id="CM026429">
    <property type="protein sequence ID" value="KAG0565354.1"/>
    <property type="molecule type" value="Genomic_DNA"/>
</dbReference>